<feature type="binding site" evidence="6">
    <location>
        <position position="248"/>
    </location>
    <ligand>
        <name>NAD(+)</name>
        <dbReference type="ChEBI" id="CHEBI:57540"/>
    </ligand>
</feature>
<dbReference type="Proteomes" id="UP000063965">
    <property type="component" value="Chromosome"/>
</dbReference>
<dbReference type="PANTHER" id="PTHR20275">
    <property type="entry name" value="NAD KINASE"/>
    <property type="match status" value="1"/>
</dbReference>
<dbReference type="GO" id="GO:0016301">
    <property type="term" value="F:kinase activity"/>
    <property type="evidence" value="ECO:0007669"/>
    <property type="project" value="UniProtKB-KW"/>
</dbReference>
<protein>
    <recommendedName>
        <fullName evidence="6">NAD kinase</fullName>
        <ecNumber evidence="6">2.7.1.23</ecNumber>
    </recommendedName>
    <alternativeName>
        <fullName evidence="6">ATP-dependent NAD kinase</fullName>
    </alternativeName>
</protein>
<dbReference type="Gene3D" id="3.40.50.10330">
    <property type="entry name" value="Probable inorganic polyphosphate/atp-NAD kinase, domain 1"/>
    <property type="match status" value="1"/>
</dbReference>
<evidence type="ECO:0000256" key="2">
    <source>
        <dbReference type="ARBA" id="ARBA00022777"/>
    </source>
</evidence>
<reference evidence="7 8" key="1">
    <citation type="journal article" date="2015" name="Genome Biol. Evol.">
        <title>Distinctive Genome Reduction Rates Revealed by Genomic Analyses of Two Coxiella-Like Endosymbionts in Ticks.</title>
        <authorList>
            <person name="Gottlieb Y."/>
            <person name="Lalzar I."/>
            <person name="Klasson L."/>
        </authorList>
    </citation>
    <scope>NUCLEOTIDE SEQUENCE [LARGE SCALE GENOMIC DNA]</scope>
    <source>
        <strain evidence="7 8">CRt</strain>
    </source>
</reference>
<dbReference type="InterPro" id="IPR017438">
    <property type="entry name" value="ATP-NAD_kinase_N"/>
</dbReference>
<dbReference type="InterPro" id="IPR016064">
    <property type="entry name" value="NAD/diacylglycerol_kinase_sf"/>
</dbReference>
<evidence type="ECO:0000256" key="5">
    <source>
        <dbReference type="ARBA" id="ARBA00047925"/>
    </source>
</evidence>
<feature type="binding site" evidence="6">
    <location>
        <position position="175"/>
    </location>
    <ligand>
        <name>NAD(+)</name>
        <dbReference type="ChEBI" id="CHEBI:57540"/>
    </ligand>
</feature>
<comment type="caution">
    <text evidence="6">Lacks conserved residue(s) required for the propagation of feature annotation.</text>
</comment>
<evidence type="ECO:0000256" key="3">
    <source>
        <dbReference type="ARBA" id="ARBA00022857"/>
    </source>
</evidence>
<sequence>MKKPPFHQIVLMGRKGVNGAPETLQALKEYLLSLNRTVLLEEHAAHMMNDHNLTVLSANQLREKADLLIVVGGDGSLLNAAHIAVPQKIPVLGINRGRLGFLTDIPPHEFLKINAILEGDYMEETRFLLEMTTEYEGEIITQGIALNDVVLLPGDVAKMIEFDISINDDFVCSQRADGLIVTTPTGSTAYALSGGGPILYPQLDAIALVPMFPHTLSSRPIVVQAHSQIKINVSSQNDISPSVSNDGQQRVVLAAGGSICIHKYKHLLHLIHPTDYNYYDTLRRKLDWERRASKV</sequence>
<organism evidence="7 8">
    <name type="scientific">Candidatus Coxiella mudrowiae</name>
    <dbReference type="NCBI Taxonomy" id="2054173"/>
    <lineage>
        <taxon>Bacteria</taxon>
        <taxon>Pseudomonadati</taxon>
        <taxon>Pseudomonadota</taxon>
        <taxon>Gammaproteobacteria</taxon>
        <taxon>Legionellales</taxon>
        <taxon>Coxiellaceae</taxon>
        <taxon>Coxiella</taxon>
    </lineage>
</organism>
<gene>
    <name evidence="7" type="primary">ppnK</name>
    <name evidence="6" type="synonym">nadK</name>
    <name evidence="7" type="ORF">CleRT_11860</name>
</gene>
<evidence type="ECO:0000256" key="6">
    <source>
        <dbReference type="HAMAP-Rule" id="MF_00361"/>
    </source>
</evidence>
<dbReference type="EC" id="2.7.1.23" evidence="6"/>
<keyword evidence="6" id="KW-0547">Nucleotide-binding</keyword>
<keyword evidence="6" id="KW-0067">ATP-binding</keyword>
<keyword evidence="3 6" id="KW-0521">NADP</keyword>
<dbReference type="Pfam" id="PF20143">
    <property type="entry name" value="NAD_kinase_C"/>
    <property type="match status" value="1"/>
</dbReference>
<comment type="catalytic activity">
    <reaction evidence="5 6">
        <text>NAD(+) + ATP = ADP + NADP(+) + H(+)</text>
        <dbReference type="Rhea" id="RHEA:18629"/>
        <dbReference type="ChEBI" id="CHEBI:15378"/>
        <dbReference type="ChEBI" id="CHEBI:30616"/>
        <dbReference type="ChEBI" id="CHEBI:57540"/>
        <dbReference type="ChEBI" id="CHEBI:58349"/>
        <dbReference type="ChEBI" id="CHEBI:456216"/>
        <dbReference type="EC" id="2.7.1.23"/>
    </reaction>
</comment>
<feature type="binding site" evidence="6">
    <location>
        <begin position="74"/>
        <end position="75"/>
    </location>
    <ligand>
        <name>NAD(+)</name>
        <dbReference type="ChEBI" id="CHEBI:57540"/>
    </ligand>
</feature>
<dbReference type="InterPro" id="IPR002504">
    <property type="entry name" value="NADK"/>
</dbReference>
<feature type="binding site" evidence="6">
    <location>
        <position position="177"/>
    </location>
    <ligand>
        <name>NAD(+)</name>
        <dbReference type="ChEBI" id="CHEBI:57540"/>
    </ligand>
</feature>
<comment type="subcellular location">
    <subcellularLocation>
        <location evidence="6">Cytoplasm</location>
    </subcellularLocation>
</comment>
<comment type="function">
    <text evidence="6">Involved in the regulation of the intracellular balance of NAD and NADP, and is a key enzyme in the biosynthesis of NADP. Catalyzes specifically the phosphorylation on 2'-hydroxyl of the adenosine moiety of NAD to yield NADP.</text>
</comment>
<keyword evidence="8" id="KW-1185">Reference proteome</keyword>
<evidence type="ECO:0000313" key="7">
    <source>
        <dbReference type="EMBL" id="AKQ33811.1"/>
    </source>
</evidence>
<dbReference type="Gene3D" id="2.60.200.30">
    <property type="entry name" value="Probable inorganic polyphosphate/atp-NAD kinase, domain 2"/>
    <property type="match status" value="1"/>
</dbReference>
<proteinExistence type="inferred from homology"/>
<dbReference type="SUPFAM" id="SSF111331">
    <property type="entry name" value="NAD kinase/diacylglycerol kinase-like"/>
    <property type="match status" value="1"/>
</dbReference>
<keyword evidence="2 6" id="KW-0418">Kinase</keyword>
<dbReference type="EMBL" id="CP011126">
    <property type="protein sequence ID" value="AKQ33811.1"/>
    <property type="molecule type" value="Genomic_DNA"/>
</dbReference>
<evidence type="ECO:0000313" key="8">
    <source>
        <dbReference type="Proteomes" id="UP000063965"/>
    </source>
</evidence>
<comment type="similarity">
    <text evidence="6">Belongs to the NAD kinase family.</text>
</comment>
<comment type="cofactor">
    <cofactor evidence="6">
        <name>a divalent metal cation</name>
        <dbReference type="ChEBI" id="CHEBI:60240"/>
    </cofactor>
</comment>
<keyword evidence="4 6" id="KW-0520">NAD</keyword>
<keyword evidence="1 6" id="KW-0808">Transferase</keyword>
<feature type="binding site" evidence="6">
    <location>
        <begin position="188"/>
        <end position="193"/>
    </location>
    <ligand>
        <name>NAD(+)</name>
        <dbReference type="ChEBI" id="CHEBI:57540"/>
    </ligand>
</feature>
<accession>A0ABM5UV09</accession>
<dbReference type="InterPro" id="IPR017437">
    <property type="entry name" value="ATP-NAD_kinase_PpnK-typ_C"/>
</dbReference>
<feature type="binding site" evidence="6">
    <location>
        <position position="158"/>
    </location>
    <ligand>
        <name>NAD(+)</name>
        <dbReference type="ChEBI" id="CHEBI:57540"/>
    </ligand>
</feature>
<feature type="binding site" evidence="6">
    <location>
        <begin position="147"/>
        <end position="148"/>
    </location>
    <ligand>
        <name>NAD(+)</name>
        <dbReference type="ChEBI" id="CHEBI:57540"/>
    </ligand>
</feature>
<name>A0ABM5UV09_9COXI</name>
<feature type="active site" description="Proton acceptor" evidence="6">
    <location>
        <position position="74"/>
    </location>
</feature>
<dbReference type="HAMAP" id="MF_00361">
    <property type="entry name" value="NAD_kinase"/>
    <property type="match status" value="1"/>
</dbReference>
<dbReference type="PANTHER" id="PTHR20275:SF0">
    <property type="entry name" value="NAD KINASE"/>
    <property type="match status" value="1"/>
</dbReference>
<dbReference type="Pfam" id="PF01513">
    <property type="entry name" value="NAD_kinase"/>
    <property type="match status" value="1"/>
</dbReference>
<evidence type="ECO:0000256" key="1">
    <source>
        <dbReference type="ARBA" id="ARBA00022679"/>
    </source>
</evidence>
<keyword evidence="6" id="KW-0963">Cytoplasm</keyword>
<dbReference type="NCBIfam" id="NF002306">
    <property type="entry name" value="PRK01231.1"/>
    <property type="match status" value="1"/>
</dbReference>
<evidence type="ECO:0000256" key="4">
    <source>
        <dbReference type="ARBA" id="ARBA00023027"/>
    </source>
</evidence>
<dbReference type="RefSeq" id="WP_048875461.1">
    <property type="nucleotide sequence ID" value="NZ_CP011126.1"/>
</dbReference>